<dbReference type="RefSeq" id="XP_025380026.1">
    <property type="nucleotide sequence ID" value="XM_025524577.1"/>
</dbReference>
<dbReference type="SUPFAM" id="SSF103473">
    <property type="entry name" value="MFS general substrate transporter"/>
    <property type="match status" value="1"/>
</dbReference>
<feature type="transmembrane region" description="Helical" evidence="5">
    <location>
        <begin position="101"/>
        <end position="120"/>
    </location>
</feature>
<feature type="transmembrane region" description="Helical" evidence="5">
    <location>
        <begin position="578"/>
        <end position="604"/>
    </location>
</feature>
<dbReference type="InParanoid" id="A0A316YVZ0"/>
<feature type="transmembrane region" description="Helical" evidence="5">
    <location>
        <begin position="132"/>
        <end position="154"/>
    </location>
</feature>
<dbReference type="Proteomes" id="UP000245768">
    <property type="component" value="Unassembled WGS sequence"/>
</dbReference>
<sequence length="636" mass="68671">MTSQEERQPLLGERGAAGKSRWAQAVDSLQAEWPLIRTLLVATTFFLFYYGKQGFEMTATRDLACAAYYGLHPDEVQTITFEGGNTKACSPSSVESFTAQVTFVADILSTGIGSMAVIFYGSKLSKWGRRPVLMIGILSETLISFALAMLPKFYPFGPTAQTASGSWRLGPLLSLATLFAMTVFYAMLGTELVVISAIRVLVTDVSSAAVRTRNYLFLTISILVGLTFGPLLLSLCAELYPISRTGFLASLDWRRHGPETPRQPPYSPRPPTDQVPAPVLTEHSNVTALLVATAGMMATIITVAFLLPETAPRNAEALSDDNDQKRKPSDISTLSIILPRRRPSDGLLDWRITRVALTEALANTSIVGLSTLAQYGSYRLGWTGENISLLVSIVGVGRGLALAIVVPAIFYVLERYTRKPAGLRHLTNGEIKRIANSTPAETAPEGDDDEDADELHHLKGLVSLWKARVDLALAKFSYLLDSLVWLFISLATSQFLSTTALYTGIFLLQMGAGAQAALHSVGVTVTVDALGYTTPLLSSSSSSDSAASVPDPLPGQDLNATAGGEAEREEAFHKRATAAFFALISLVDGLTMTLSKILTTAVYVETLDSVPWLPFFLFAIFQAAALLCVSTIQVHR</sequence>
<dbReference type="GO" id="GO:0016020">
    <property type="term" value="C:membrane"/>
    <property type="evidence" value="ECO:0007669"/>
    <property type="project" value="UniProtKB-SubCell"/>
</dbReference>
<feature type="transmembrane region" description="Helical" evidence="5">
    <location>
        <begin position="286"/>
        <end position="307"/>
    </location>
</feature>
<keyword evidence="3 5" id="KW-1133">Transmembrane helix</keyword>
<feature type="transmembrane region" description="Helical" evidence="5">
    <location>
        <begin position="610"/>
        <end position="632"/>
    </location>
</feature>
<accession>A0A316YVZ0</accession>
<feature type="transmembrane region" description="Helical" evidence="5">
    <location>
        <begin position="387"/>
        <end position="413"/>
    </location>
</feature>
<dbReference type="InterPro" id="IPR036259">
    <property type="entry name" value="MFS_trans_sf"/>
</dbReference>
<name>A0A316YVZ0_9BASI</name>
<evidence type="ECO:0000256" key="1">
    <source>
        <dbReference type="ARBA" id="ARBA00004141"/>
    </source>
</evidence>
<dbReference type="AlphaFoldDB" id="A0A316YVZ0"/>
<comment type="subcellular location">
    <subcellularLocation>
        <location evidence="1">Membrane</location>
        <topology evidence="1">Multi-pass membrane protein</topology>
    </subcellularLocation>
</comment>
<dbReference type="GeneID" id="37046493"/>
<proteinExistence type="predicted"/>
<dbReference type="EMBL" id="KZ819634">
    <property type="protein sequence ID" value="PWN92828.1"/>
    <property type="molecule type" value="Genomic_DNA"/>
</dbReference>
<dbReference type="PANTHER" id="PTHR23507">
    <property type="entry name" value="ZGC:174356"/>
    <property type="match status" value="1"/>
</dbReference>
<dbReference type="PANTHER" id="PTHR23507:SF1">
    <property type="entry name" value="FI18259P1-RELATED"/>
    <property type="match status" value="1"/>
</dbReference>
<gene>
    <name evidence="6" type="ORF">FA10DRAFT_298284</name>
</gene>
<evidence type="ECO:0000256" key="4">
    <source>
        <dbReference type="ARBA" id="ARBA00023136"/>
    </source>
</evidence>
<keyword evidence="7" id="KW-1185">Reference proteome</keyword>
<dbReference type="GO" id="GO:0022857">
    <property type="term" value="F:transmembrane transporter activity"/>
    <property type="evidence" value="ECO:0007669"/>
    <property type="project" value="TreeGrafter"/>
</dbReference>
<protein>
    <recommendedName>
        <fullName evidence="8">MFS general substrate transporter</fullName>
    </recommendedName>
</protein>
<dbReference type="OrthoDB" id="3026777at2759"/>
<reference evidence="6 7" key="1">
    <citation type="journal article" date="2018" name="Mol. Biol. Evol.">
        <title>Broad Genomic Sampling Reveals a Smut Pathogenic Ancestry of the Fungal Clade Ustilaginomycotina.</title>
        <authorList>
            <person name="Kijpornyongpan T."/>
            <person name="Mondo S.J."/>
            <person name="Barry K."/>
            <person name="Sandor L."/>
            <person name="Lee J."/>
            <person name="Lipzen A."/>
            <person name="Pangilinan J."/>
            <person name="LaButti K."/>
            <person name="Hainaut M."/>
            <person name="Henrissat B."/>
            <person name="Grigoriev I.V."/>
            <person name="Spatafora J.W."/>
            <person name="Aime M.C."/>
        </authorList>
    </citation>
    <scope>NUCLEOTIDE SEQUENCE [LARGE SCALE GENOMIC DNA]</scope>
    <source>
        <strain evidence="6 7">MCA 4198</strain>
    </source>
</reference>
<organism evidence="6 7">
    <name type="scientific">Acaromyces ingoldii</name>
    <dbReference type="NCBI Taxonomy" id="215250"/>
    <lineage>
        <taxon>Eukaryota</taxon>
        <taxon>Fungi</taxon>
        <taxon>Dikarya</taxon>
        <taxon>Basidiomycota</taxon>
        <taxon>Ustilaginomycotina</taxon>
        <taxon>Exobasidiomycetes</taxon>
        <taxon>Exobasidiales</taxon>
        <taxon>Cryptobasidiaceae</taxon>
        <taxon>Acaromyces</taxon>
    </lineage>
</organism>
<feature type="transmembrane region" description="Helical" evidence="5">
    <location>
        <begin position="174"/>
        <end position="202"/>
    </location>
</feature>
<evidence type="ECO:0000256" key="3">
    <source>
        <dbReference type="ARBA" id="ARBA00022989"/>
    </source>
</evidence>
<feature type="transmembrane region" description="Helical" evidence="5">
    <location>
        <begin position="34"/>
        <end position="51"/>
    </location>
</feature>
<keyword evidence="2 5" id="KW-0812">Transmembrane</keyword>
<evidence type="ECO:0000313" key="7">
    <source>
        <dbReference type="Proteomes" id="UP000245768"/>
    </source>
</evidence>
<evidence type="ECO:0000256" key="2">
    <source>
        <dbReference type="ARBA" id="ARBA00022692"/>
    </source>
</evidence>
<feature type="transmembrane region" description="Helical" evidence="5">
    <location>
        <begin position="214"/>
        <end position="233"/>
    </location>
</feature>
<keyword evidence="4 5" id="KW-0472">Membrane</keyword>
<evidence type="ECO:0000313" key="6">
    <source>
        <dbReference type="EMBL" id="PWN92828.1"/>
    </source>
</evidence>
<dbReference type="Gene3D" id="1.20.1250.20">
    <property type="entry name" value="MFS general substrate transporter like domains"/>
    <property type="match status" value="1"/>
</dbReference>
<evidence type="ECO:0000256" key="5">
    <source>
        <dbReference type="SAM" id="Phobius"/>
    </source>
</evidence>
<feature type="transmembrane region" description="Helical" evidence="5">
    <location>
        <begin position="483"/>
        <end position="508"/>
    </location>
</feature>
<evidence type="ECO:0008006" key="8">
    <source>
        <dbReference type="Google" id="ProtNLM"/>
    </source>
</evidence>